<accession>A0A2G6E6G8</accession>
<reference evidence="2 3" key="1">
    <citation type="submission" date="2017-10" db="EMBL/GenBank/DDBJ databases">
        <title>Novel microbial diversity and functional potential in the marine mammal oral microbiome.</title>
        <authorList>
            <person name="Dudek N.K."/>
            <person name="Sun C.L."/>
            <person name="Burstein D."/>
            <person name="Kantor R.S."/>
            <person name="Aliaga Goltsman D.S."/>
            <person name="Bik E.M."/>
            <person name="Thomas B.C."/>
            <person name="Banfield J.F."/>
            <person name="Relman D.A."/>
        </authorList>
    </citation>
    <scope>NUCLEOTIDE SEQUENCE [LARGE SCALE GENOMIC DNA]</scope>
    <source>
        <strain evidence="2">DOLZORAL124_49_17</strain>
    </source>
</reference>
<gene>
    <name evidence="2" type="ORF">CSB45_07450</name>
</gene>
<dbReference type="InterPro" id="IPR014922">
    <property type="entry name" value="YdhG-like"/>
</dbReference>
<evidence type="ECO:0000313" key="2">
    <source>
        <dbReference type="EMBL" id="PID57351.1"/>
    </source>
</evidence>
<dbReference type="SUPFAM" id="SSF159888">
    <property type="entry name" value="YdhG-like"/>
    <property type="match status" value="1"/>
</dbReference>
<organism evidence="2 3">
    <name type="scientific">candidate division KSB3 bacterium</name>
    <dbReference type="NCBI Taxonomy" id="2044937"/>
    <lineage>
        <taxon>Bacteria</taxon>
        <taxon>candidate division KSB3</taxon>
    </lineage>
</organism>
<evidence type="ECO:0000259" key="1">
    <source>
        <dbReference type="Pfam" id="PF08818"/>
    </source>
</evidence>
<evidence type="ECO:0000313" key="3">
    <source>
        <dbReference type="Proteomes" id="UP000229740"/>
    </source>
</evidence>
<dbReference type="Pfam" id="PF08818">
    <property type="entry name" value="DUF1801"/>
    <property type="match status" value="1"/>
</dbReference>
<dbReference type="EMBL" id="PDPS01000027">
    <property type="protein sequence ID" value="PID57351.1"/>
    <property type="molecule type" value="Genomic_DNA"/>
</dbReference>
<dbReference type="Proteomes" id="UP000229740">
    <property type="component" value="Unassembled WGS sequence"/>
</dbReference>
<name>A0A2G6E6G8_9BACT</name>
<dbReference type="AlphaFoldDB" id="A0A2G6E6G8"/>
<feature type="domain" description="YdhG-like" evidence="1">
    <location>
        <begin position="25"/>
        <end position="114"/>
    </location>
</feature>
<sequence length="116" mass="13531">MKASDPQKVQDLLSDIEVIDPEKYDILMKLRDLVFTHHPDTKENVKYGGIMFSLSDDFGGIFVRKKHVSFEFTAGNELNDPDKFLEGTGKYRRHLKLYSQEDIDSKKLAYYLQQIK</sequence>
<proteinExistence type="predicted"/>
<comment type="caution">
    <text evidence="2">The sequence shown here is derived from an EMBL/GenBank/DDBJ whole genome shotgun (WGS) entry which is preliminary data.</text>
</comment>
<dbReference type="Gene3D" id="3.90.1150.200">
    <property type="match status" value="1"/>
</dbReference>
<protein>
    <recommendedName>
        <fullName evidence="1">YdhG-like domain-containing protein</fullName>
    </recommendedName>
</protein>